<organism evidence="2 3">
    <name type="scientific">Agreia bicolorata</name>
    <dbReference type="NCBI Taxonomy" id="110935"/>
    <lineage>
        <taxon>Bacteria</taxon>
        <taxon>Bacillati</taxon>
        <taxon>Actinomycetota</taxon>
        <taxon>Actinomycetes</taxon>
        <taxon>Micrococcales</taxon>
        <taxon>Microbacteriaceae</taxon>
        <taxon>Agreia</taxon>
    </lineage>
</organism>
<dbReference type="CDD" id="cd06588">
    <property type="entry name" value="PhnB_like"/>
    <property type="match status" value="1"/>
</dbReference>
<dbReference type="Pfam" id="PF06983">
    <property type="entry name" value="3-dmu-9_3-mt"/>
    <property type="match status" value="1"/>
</dbReference>
<reference evidence="3" key="1">
    <citation type="submission" date="2017-02" db="EMBL/GenBank/DDBJ databases">
        <authorList>
            <person name="Varghese N."/>
            <person name="Submissions S."/>
        </authorList>
    </citation>
    <scope>NUCLEOTIDE SEQUENCE [LARGE SCALE GENOMIC DNA]</scope>
    <source>
        <strain evidence="3">VKM Ac-2052</strain>
    </source>
</reference>
<evidence type="ECO:0000259" key="1">
    <source>
        <dbReference type="Pfam" id="PF06983"/>
    </source>
</evidence>
<dbReference type="AlphaFoldDB" id="A0A1T4XXB9"/>
<dbReference type="InterPro" id="IPR028973">
    <property type="entry name" value="PhnB-like"/>
</dbReference>
<dbReference type="EMBL" id="FUYG01000004">
    <property type="protein sequence ID" value="SKA94187.1"/>
    <property type="molecule type" value="Genomic_DNA"/>
</dbReference>
<dbReference type="RefSeq" id="WP_078714195.1">
    <property type="nucleotide sequence ID" value="NZ_FUYG01000004.1"/>
</dbReference>
<dbReference type="InterPro" id="IPR029068">
    <property type="entry name" value="Glyas_Bleomycin-R_OHBP_Dase"/>
</dbReference>
<dbReference type="SUPFAM" id="SSF54593">
    <property type="entry name" value="Glyoxalase/Bleomycin resistance protein/Dihydroxybiphenyl dioxygenase"/>
    <property type="match status" value="1"/>
</dbReference>
<feature type="domain" description="PhnB-like" evidence="1">
    <location>
        <begin position="6"/>
        <end position="131"/>
    </location>
</feature>
<evidence type="ECO:0000313" key="3">
    <source>
        <dbReference type="Proteomes" id="UP000189735"/>
    </source>
</evidence>
<proteinExistence type="predicted"/>
<accession>A0A1T4XXB9</accession>
<evidence type="ECO:0000313" key="2">
    <source>
        <dbReference type="EMBL" id="SKA94187.1"/>
    </source>
</evidence>
<protein>
    <submittedName>
        <fullName evidence="2">PhnB protein</fullName>
    </submittedName>
</protein>
<dbReference type="PANTHER" id="PTHR33990">
    <property type="entry name" value="PROTEIN YJDN-RELATED"/>
    <property type="match status" value="1"/>
</dbReference>
<sequence length="144" mass="15571">MSTTLNPYLSFRGNAKEAMEFYHSVFGGELTMSRYAEFGMNEDPSEADKIMHAQLVTSGGLTLMGADTPNSMPFTPGNTYSVSLSGQDVDELTGYWQKLSEGATIQMPLEKAPWGDSFGQLTDRFGVGWMVNIGGSPDAPTPQA</sequence>
<dbReference type="Gene3D" id="3.10.180.10">
    <property type="entry name" value="2,3-Dihydroxybiphenyl 1,2-Dioxygenase, domain 1"/>
    <property type="match status" value="1"/>
</dbReference>
<dbReference type="Proteomes" id="UP000189735">
    <property type="component" value="Unassembled WGS sequence"/>
</dbReference>
<name>A0A1T4XXB9_9MICO</name>
<dbReference type="PANTHER" id="PTHR33990:SF1">
    <property type="entry name" value="PROTEIN YJDN"/>
    <property type="match status" value="1"/>
</dbReference>
<gene>
    <name evidence="2" type="ORF">SAMN06295879_1906</name>
</gene>